<feature type="region of interest" description="Disordered" evidence="1">
    <location>
        <begin position="313"/>
        <end position="355"/>
    </location>
</feature>
<reference evidence="2 3" key="1">
    <citation type="submission" date="2018-05" db="EMBL/GenBank/DDBJ databases">
        <title>Evolution of GPA BGCs.</title>
        <authorList>
            <person name="Waglechner N."/>
            <person name="Wright G.D."/>
        </authorList>
    </citation>
    <scope>NUCLEOTIDE SEQUENCE [LARGE SCALE GENOMIC DNA]</scope>
    <source>
        <strain evidence="2 3">A82846</strain>
    </source>
</reference>
<dbReference type="OrthoDB" id="3683464at2"/>
<dbReference type="Gene3D" id="1.10.287.1060">
    <property type="entry name" value="ESAT-6-like"/>
    <property type="match status" value="1"/>
</dbReference>
<organism evidence="2 3">
    <name type="scientific">Kibdelosporangium aridum</name>
    <dbReference type="NCBI Taxonomy" id="2030"/>
    <lineage>
        <taxon>Bacteria</taxon>
        <taxon>Bacillati</taxon>
        <taxon>Actinomycetota</taxon>
        <taxon>Actinomycetes</taxon>
        <taxon>Pseudonocardiales</taxon>
        <taxon>Pseudonocardiaceae</taxon>
        <taxon>Kibdelosporangium</taxon>
    </lineage>
</organism>
<dbReference type="RefSeq" id="WP_051795294.1">
    <property type="nucleotide sequence ID" value="NZ_QHKI01000084.1"/>
</dbReference>
<comment type="caution">
    <text evidence="2">The sequence shown here is derived from an EMBL/GenBank/DDBJ whole genome shotgun (WGS) entry which is preliminary data.</text>
</comment>
<dbReference type="Proteomes" id="UP000287547">
    <property type="component" value="Unassembled WGS sequence"/>
</dbReference>
<feature type="region of interest" description="Disordered" evidence="1">
    <location>
        <begin position="279"/>
        <end position="298"/>
    </location>
</feature>
<dbReference type="AlphaFoldDB" id="A0A428YIN2"/>
<accession>A0A428YIN2</accession>
<protein>
    <recommendedName>
        <fullName evidence="4">WXG100 family type VII secretion target</fullName>
    </recommendedName>
</protein>
<dbReference type="InterPro" id="IPR036689">
    <property type="entry name" value="ESAT-6-like_sf"/>
</dbReference>
<evidence type="ECO:0000313" key="3">
    <source>
        <dbReference type="Proteomes" id="UP000287547"/>
    </source>
</evidence>
<dbReference type="Pfam" id="PF06013">
    <property type="entry name" value="WXG100"/>
    <property type="match status" value="1"/>
</dbReference>
<proteinExistence type="predicted"/>
<name>A0A428YIN2_KIBAR</name>
<sequence>MNNLDYLSQLCRDLGVPDIVEEYFAPVVGRWSDMHEEAERWRAAATAADEVTASLNKPLGALDAAWEGKTADSFVDYMQTVGLAGNDMSDAMHAMAKVLDKTADGIREIVQEMGDVLSDTAEASAQSMALPLGEDRTRQHIESMRKPIREFFESVRQVLEAFVGLCDGVDGSKAFEQVKMSHTYPTENWTVDVPARPAAPQPVEPAAAAVGGGSAAASVGGGGAVLGVGGVASVGGGAAAVGGGAAAGLGGPPASAGGPPPVTPPPSSGPGVFAAIGEVNPAPPPPPQAAAAAPGKPAAGGMGMGGMMVPPMMFGGAPGGGSQEHTNKTRVAGDPSDIFGEPADASPSVIGEEED</sequence>
<evidence type="ECO:0008006" key="4">
    <source>
        <dbReference type="Google" id="ProtNLM"/>
    </source>
</evidence>
<evidence type="ECO:0000256" key="1">
    <source>
        <dbReference type="SAM" id="MobiDB-lite"/>
    </source>
</evidence>
<dbReference type="SUPFAM" id="SSF140453">
    <property type="entry name" value="EsxAB dimer-like"/>
    <property type="match status" value="1"/>
</dbReference>
<dbReference type="EMBL" id="QHKI01000084">
    <property type="protein sequence ID" value="RSM67425.1"/>
    <property type="molecule type" value="Genomic_DNA"/>
</dbReference>
<dbReference type="InterPro" id="IPR010310">
    <property type="entry name" value="T7SS_ESAT-6-like"/>
</dbReference>
<evidence type="ECO:0000313" key="2">
    <source>
        <dbReference type="EMBL" id="RSM67425.1"/>
    </source>
</evidence>
<gene>
    <name evidence="2" type="ORF">DMH04_49140</name>
</gene>